<dbReference type="InterPro" id="IPR040982">
    <property type="entry name" value="DNA_pol3_finger"/>
</dbReference>
<evidence type="ECO:0000256" key="6">
    <source>
        <dbReference type="ARBA" id="ARBA00049244"/>
    </source>
</evidence>
<dbReference type="Gene3D" id="1.10.150.870">
    <property type="match status" value="1"/>
</dbReference>
<keyword evidence="10" id="KW-1185">Reference proteome</keyword>
<dbReference type="Pfam" id="PF17657">
    <property type="entry name" value="DNA_pol3_finger"/>
    <property type="match status" value="1"/>
</dbReference>
<name>A0A1H7ZM94_9FLAO</name>
<dbReference type="AlphaFoldDB" id="A0A1H7ZM94"/>
<evidence type="ECO:0000256" key="4">
    <source>
        <dbReference type="ARBA" id="ARBA00022705"/>
    </source>
</evidence>
<sequence length="1042" mass="120648">MLLAELRDLISNTKQHFNLFAMYLNCHSFHSLRYGTLSVEELVQKAQALDIKTLVLTDINTVTAIYGFKKQCNDAGIKPIAGMEIRKENRLLYIAIAREFSGIGEVNRMMTAHNCDGAELSETAPAFENVFVVYPLQNIPKQLKDNEYIGIREEELNFLVRSELKKHMDRMVILQPVTFISQKEYNLHMILRAIDNNTLLSKLSEHDICRKSEYFKSERELTEDFQFYPEIIENTQKLLEACSFEFDFKKVRNKQHYTKSKAADLKMLTRLAHLGLEKRYGANHEEARKRVERELKVINERNFCSYFLITWDIVRYSNRMGLMHVGRGSGANSIVSYCLGITDICPLELDLYFERFLNLNRNSPPDFDVDWSWQDRDTILEYIFKRYGKEHVAFCGTNVQFKYKSIFREVGKVFGLPKEELDSLANDPIEKHDRNSIVKHVHRYGALMEKFPNQRSMHACGILISEEPITNFTALEMPPKGFPIAQFDMDTAEDMRLEKLDILSQRGLGTINDTVALIKKTRGIDINIRDTRISKNEQKCNEYLAIGKTIGCFYIESPAMRGLLRRLKCDNYRILVAASSIIRPGVAQSGMMREYIFRHNHPDQFEYFHPVFEENLKETYGIMVYQEDVIKIAQYFGGVSLADADTLRRAMSGKGRSIEKLQKVKANFFEKCLDKGHSEALTAEAFRQIESFAGYSFCKAHSASYAVESYQSLYLKVYYPLEFMVSVINNQGGFYRTEVYIHEAKMSGGNIQLPCINSSEVQTTLKGNDIYLGFGLLEGLETKIVNRMVEEREKNGNYTSLEDFIRRIVAGVETIQNLIFIGAFRFTGKQKNELLVEARMLLVNFRPENRGMTLIEEPVQEFRLPELKRERFEDAFDEIEIIGFPISCTPFDLLKTQYRGSVFVKDLAKYHKQQVKMLAYLISRKHVPTKKGAMYFGTWIDANGEYFDTAHFPDSLKEYDFQGGGCYLLLGTVEIDYHFPTITIHKMAKMQMIPDPRYSSDQEKNYQVHHKIREDVSMTSRKPYPQAHEIGLPRQRINSGLR</sequence>
<dbReference type="NCBIfam" id="TIGR00594">
    <property type="entry name" value="polc"/>
    <property type="match status" value="1"/>
</dbReference>
<organism evidence="9 10">
    <name type="scientific">Chryseobacterium taichungense</name>
    <dbReference type="NCBI Taxonomy" id="295069"/>
    <lineage>
        <taxon>Bacteria</taxon>
        <taxon>Pseudomonadati</taxon>
        <taxon>Bacteroidota</taxon>
        <taxon>Flavobacteriia</taxon>
        <taxon>Flavobacteriales</taxon>
        <taxon>Weeksellaceae</taxon>
        <taxon>Chryseobacterium group</taxon>
        <taxon>Chryseobacterium</taxon>
    </lineage>
</organism>
<dbReference type="GO" id="GO:0006260">
    <property type="term" value="P:DNA replication"/>
    <property type="evidence" value="ECO:0007669"/>
    <property type="project" value="UniProtKB-KW"/>
</dbReference>
<accession>A0A1H7ZM94</accession>
<keyword evidence="4" id="KW-0235">DNA replication</keyword>
<comment type="catalytic activity">
    <reaction evidence="6">
        <text>DNA(n) + a 2'-deoxyribonucleoside 5'-triphosphate = DNA(n+1) + diphosphate</text>
        <dbReference type="Rhea" id="RHEA:22508"/>
        <dbReference type="Rhea" id="RHEA-COMP:17339"/>
        <dbReference type="Rhea" id="RHEA-COMP:17340"/>
        <dbReference type="ChEBI" id="CHEBI:33019"/>
        <dbReference type="ChEBI" id="CHEBI:61560"/>
        <dbReference type="ChEBI" id="CHEBI:173112"/>
        <dbReference type="EC" id="2.7.7.7"/>
    </reaction>
</comment>
<evidence type="ECO:0000256" key="1">
    <source>
        <dbReference type="ARBA" id="ARBA00012417"/>
    </source>
</evidence>
<dbReference type="Gene3D" id="3.20.20.140">
    <property type="entry name" value="Metal-dependent hydrolases"/>
    <property type="match status" value="2"/>
</dbReference>
<evidence type="ECO:0000256" key="2">
    <source>
        <dbReference type="ARBA" id="ARBA00022679"/>
    </source>
</evidence>
<evidence type="ECO:0000256" key="3">
    <source>
        <dbReference type="ARBA" id="ARBA00022695"/>
    </source>
</evidence>
<dbReference type="PANTHER" id="PTHR32294">
    <property type="entry name" value="DNA POLYMERASE III SUBUNIT ALPHA"/>
    <property type="match status" value="1"/>
</dbReference>
<reference evidence="10" key="1">
    <citation type="submission" date="2016-10" db="EMBL/GenBank/DDBJ databases">
        <authorList>
            <person name="Varghese N."/>
            <person name="Submissions S."/>
        </authorList>
    </citation>
    <scope>NUCLEOTIDE SEQUENCE [LARGE SCALE GENOMIC DNA]</scope>
    <source>
        <strain evidence="10">DSM 17453</strain>
    </source>
</reference>
<dbReference type="GO" id="GO:0008408">
    <property type="term" value="F:3'-5' exonuclease activity"/>
    <property type="evidence" value="ECO:0007669"/>
    <property type="project" value="InterPro"/>
</dbReference>
<feature type="region of interest" description="Disordered" evidence="7">
    <location>
        <begin position="1017"/>
        <end position="1042"/>
    </location>
</feature>
<proteinExistence type="predicted"/>
<keyword evidence="2" id="KW-0808">Transferase</keyword>
<dbReference type="EC" id="2.7.7.7" evidence="1"/>
<dbReference type="Pfam" id="PF07733">
    <property type="entry name" value="DNA_pol3_alpha"/>
    <property type="match status" value="1"/>
</dbReference>
<dbReference type="InterPro" id="IPR029460">
    <property type="entry name" value="DNAPol_HHH"/>
</dbReference>
<evidence type="ECO:0000313" key="9">
    <source>
        <dbReference type="EMBL" id="SEM59381.1"/>
    </source>
</evidence>
<dbReference type="SMART" id="SM00481">
    <property type="entry name" value="POLIIIAc"/>
    <property type="match status" value="1"/>
</dbReference>
<dbReference type="EMBL" id="FOBV01000004">
    <property type="protein sequence ID" value="SEM59381.1"/>
    <property type="molecule type" value="Genomic_DNA"/>
</dbReference>
<evidence type="ECO:0000259" key="8">
    <source>
        <dbReference type="SMART" id="SM00481"/>
    </source>
</evidence>
<dbReference type="InterPro" id="IPR004805">
    <property type="entry name" value="DnaE2/DnaE/PolC"/>
</dbReference>
<dbReference type="InterPro" id="IPR016195">
    <property type="entry name" value="Pol/histidinol_Pase-like"/>
</dbReference>
<dbReference type="GO" id="GO:0003887">
    <property type="term" value="F:DNA-directed DNA polymerase activity"/>
    <property type="evidence" value="ECO:0007669"/>
    <property type="project" value="UniProtKB-KW"/>
</dbReference>
<gene>
    <name evidence="9" type="ORF">SAMN05421856_104370</name>
</gene>
<dbReference type="STRING" id="295069.SAMN05421856_104370"/>
<evidence type="ECO:0000313" key="10">
    <source>
        <dbReference type="Proteomes" id="UP000199450"/>
    </source>
</evidence>
<dbReference type="InterPro" id="IPR003141">
    <property type="entry name" value="Pol/His_phosphatase_N"/>
</dbReference>
<dbReference type="SUPFAM" id="SSF89550">
    <property type="entry name" value="PHP domain-like"/>
    <property type="match status" value="1"/>
</dbReference>
<dbReference type="InterPro" id="IPR011708">
    <property type="entry name" value="DNA_pol3_alpha_NTPase_dom"/>
</dbReference>
<dbReference type="Proteomes" id="UP000199450">
    <property type="component" value="Unassembled WGS sequence"/>
</dbReference>
<keyword evidence="5" id="KW-0239">DNA-directed DNA polymerase</keyword>
<evidence type="ECO:0000256" key="5">
    <source>
        <dbReference type="ARBA" id="ARBA00022932"/>
    </source>
</evidence>
<protein>
    <recommendedName>
        <fullName evidence="1">DNA-directed DNA polymerase</fullName>
        <ecNumber evidence="1">2.7.7.7</ecNumber>
    </recommendedName>
</protein>
<keyword evidence="3" id="KW-0548">Nucleotidyltransferase</keyword>
<feature type="domain" description="Polymerase/histidinol phosphatase N-terminal" evidence="8">
    <location>
        <begin position="22"/>
        <end position="89"/>
    </location>
</feature>
<dbReference type="Pfam" id="PF14579">
    <property type="entry name" value="HHH_6"/>
    <property type="match status" value="1"/>
</dbReference>
<evidence type="ECO:0000256" key="7">
    <source>
        <dbReference type="SAM" id="MobiDB-lite"/>
    </source>
</evidence>